<protein>
    <submittedName>
        <fullName evidence="2">Uncharacterized protein</fullName>
    </submittedName>
</protein>
<keyword evidence="1" id="KW-1133">Transmembrane helix</keyword>
<organism evidence="2 3">
    <name type="scientific">Desulfonema limicola</name>
    <dbReference type="NCBI Taxonomy" id="45656"/>
    <lineage>
        <taxon>Bacteria</taxon>
        <taxon>Pseudomonadati</taxon>
        <taxon>Thermodesulfobacteriota</taxon>
        <taxon>Desulfobacteria</taxon>
        <taxon>Desulfobacterales</taxon>
        <taxon>Desulfococcaceae</taxon>
        <taxon>Desulfonema</taxon>
    </lineage>
</organism>
<keyword evidence="3" id="KW-1185">Reference proteome</keyword>
<proteinExistence type="predicted"/>
<reference evidence="2" key="1">
    <citation type="journal article" date="2021" name="Microb. Physiol.">
        <title>Proteogenomic Insights into the Physiology of Marine, Sulfate-Reducing, Filamentous Desulfonema limicola and Desulfonema magnum.</title>
        <authorList>
            <person name="Schnaars V."/>
            <person name="Wohlbrand L."/>
            <person name="Scheve S."/>
            <person name="Hinrichs C."/>
            <person name="Reinhardt R."/>
            <person name="Rabus R."/>
        </authorList>
    </citation>
    <scope>NUCLEOTIDE SEQUENCE</scope>
    <source>
        <strain evidence="2">5ac10</strain>
    </source>
</reference>
<evidence type="ECO:0000313" key="2">
    <source>
        <dbReference type="EMBL" id="QTA83329.1"/>
    </source>
</evidence>
<dbReference type="EMBL" id="CP061799">
    <property type="protein sequence ID" value="QTA83329.1"/>
    <property type="molecule type" value="Genomic_DNA"/>
</dbReference>
<dbReference type="Proteomes" id="UP000663720">
    <property type="component" value="Chromosome"/>
</dbReference>
<evidence type="ECO:0000313" key="3">
    <source>
        <dbReference type="Proteomes" id="UP000663720"/>
    </source>
</evidence>
<dbReference type="KEGG" id="dli:dnl_57290"/>
<feature type="transmembrane region" description="Helical" evidence="1">
    <location>
        <begin position="7"/>
        <end position="27"/>
    </location>
</feature>
<keyword evidence="1" id="KW-0812">Transmembrane</keyword>
<name>A0A975BCU7_9BACT</name>
<keyword evidence="1" id="KW-0472">Membrane</keyword>
<evidence type="ECO:0000256" key="1">
    <source>
        <dbReference type="SAM" id="Phobius"/>
    </source>
</evidence>
<gene>
    <name evidence="2" type="ORF">dnl_57290</name>
</gene>
<sequence length="44" mass="5552">MFYMICRFLLIIIQICIFFMKFITNLYDYQGLIFQADYNFLLFY</sequence>
<dbReference type="AlphaFoldDB" id="A0A975BCU7"/>
<accession>A0A975BCU7</accession>